<accession>A0A5C3Q4J7</accession>
<comment type="subcellular location">
    <subcellularLocation>
        <location evidence="1">Membrane</location>
        <topology evidence="1">Multi-pass membrane protein</topology>
    </subcellularLocation>
</comment>
<keyword evidence="6 12" id="KW-1133">Transmembrane helix</keyword>
<keyword evidence="10" id="KW-0739">Sodium transport</keyword>
<evidence type="ECO:0000256" key="1">
    <source>
        <dbReference type="ARBA" id="ARBA00004141"/>
    </source>
</evidence>
<dbReference type="PANTHER" id="PTHR31382">
    <property type="entry name" value="NA(+)/H(+) ANTIPORTER"/>
    <property type="match status" value="1"/>
</dbReference>
<organism evidence="14 15">
    <name type="scientific">Pterulicium gracile</name>
    <dbReference type="NCBI Taxonomy" id="1884261"/>
    <lineage>
        <taxon>Eukaryota</taxon>
        <taxon>Fungi</taxon>
        <taxon>Dikarya</taxon>
        <taxon>Basidiomycota</taxon>
        <taxon>Agaricomycotina</taxon>
        <taxon>Agaricomycetes</taxon>
        <taxon>Agaricomycetidae</taxon>
        <taxon>Agaricales</taxon>
        <taxon>Pleurotineae</taxon>
        <taxon>Pterulaceae</taxon>
        <taxon>Pterulicium</taxon>
    </lineage>
</organism>
<evidence type="ECO:0000259" key="13">
    <source>
        <dbReference type="Pfam" id="PF00999"/>
    </source>
</evidence>
<gene>
    <name evidence="14" type="ORF">BDV98DRAFT_651548</name>
</gene>
<feature type="transmembrane region" description="Helical" evidence="12">
    <location>
        <begin position="77"/>
        <end position="93"/>
    </location>
</feature>
<feature type="domain" description="Cation/H+ exchanger transmembrane" evidence="13">
    <location>
        <begin position="27"/>
        <end position="444"/>
    </location>
</feature>
<dbReference type="GO" id="GO:0042391">
    <property type="term" value="P:regulation of membrane potential"/>
    <property type="evidence" value="ECO:0007669"/>
    <property type="project" value="InterPro"/>
</dbReference>
<keyword evidence="4" id="KW-0050">Antiport</keyword>
<evidence type="ECO:0000256" key="3">
    <source>
        <dbReference type="ARBA" id="ARBA00022448"/>
    </source>
</evidence>
<feature type="transmembrane region" description="Helical" evidence="12">
    <location>
        <begin position="343"/>
        <end position="366"/>
    </location>
</feature>
<dbReference type="GO" id="GO:0005886">
    <property type="term" value="C:plasma membrane"/>
    <property type="evidence" value="ECO:0007669"/>
    <property type="project" value="InterPro"/>
</dbReference>
<dbReference type="GO" id="GO:0030007">
    <property type="term" value="P:intracellular potassium ion homeostasis"/>
    <property type="evidence" value="ECO:0007669"/>
    <property type="project" value="TreeGrafter"/>
</dbReference>
<keyword evidence="9 12" id="KW-0472">Membrane</keyword>
<dbReference type="EMBL" id="ML178852">
    <property type="protein sequence ID" value="TFK96994.1"/>
    <property type="molecule type" value="Genomic_DNA"/>
</dbReference>
<keyword evidence="3" id="KW-0813">Transport</keyword>
<feature type="transmembrane region" description="Helical" evidence="12">
    <location>
        <begin position="12"/>
        <end position="31"/>
    </location>
</feature>
<keyword evidence="15" id="KW-1185">Reference proteome</keyword>
<evidence type="ECO:0000313" key="15">
    <source>
        <dbReference type="Proteomes" id="UP000305067"/>
    </source>
</evidence>
<dbReference type="AlphaFoldDB" id="A0A5C3Q4J7"/>
<dbReference type="InterPro" id="IPR004712">
    <property type="entry name" value="Na+/H+_antiporter_fungi"/>
</dbReference>
<feature type="transmembrane region" description="Helical" evidence="12">
    <location>
        <begin position="38"/>
        <end position="57"/>
    </location>
</feature>
<evidence type="ECO:0000256" key="10">
    <source>
        <dbReference type="ARBA" id="ARBA00023201"/>
    </source>
</evidence>
<feature type="transmembrane region" description="Helical" evidence="12">
    <location>
        <begin position="378"/>
        <end position="402"/>
    </location>
</feature>
<evidence type="ECO:0000256" key="11">
    <source>
        <dbReference type="SAM" id="MobiDB-lite"/>
    </source>
</evidence>
<dbReference type="OrthoDB" id="2190219at2759"/>
<sequence length="571" mass="61028">MWDVHLLHINDFNMGCLALGGFIVIFSMLALFVKDKLYINEVVLGTAFGIACGPYGLDIVNPRSWGSGDSNTVTLEFLRIVLATGLFAIGVELPRAYMLEHARGLLIFVVPTMAAGWIIVAALIHALIPPLPFLSTLLISACLTPTDPIICSTIVGGPYAIKHIPLQLRRLLAAESAANDGLAYPFLSLAVYLVTMGEGGVGEAVGKWFVVGWVWEVGFGTGLGAVLGIMFSWVLRKAYQKGLVDRESFVAQYLALAVFTTGIASALGADDLLAAFAAGSAISWDGHFNTRTEGQLFSSVIDFIINCACFIYIGAWLDFSAFHPSVPGLLGAEEGLLRVNLELGRLFVLLIGIFALRRIPIAMVLYRWVPEIDGWKEALFAGHFGTMGVGALFVSTLALTRLPPPPESGPPTTQQELLASVLHPIVSFVVLGSIVVHGFSITFFSFGKKASRRIAWYKDHKRRQSSPDSLSASTSKDEEPEPAINGGLAEGLNRPSFHSTSDSLDSGLPTAAVVMRSTNGVTPTIPAVTPNGGIEMNRMGRPGAGVRSEESRVSASSCHHRVGQCSLADGG</sequence>
<feature type="region of interest" description="Disordered" evidence="11">
    <location>
        <begin position="523"/>
        <end position="571"/>
    </location>
</feature>
<evidence type="ECO:0000256" key="12">
    <source>
        <dbReference type="SAM" id="Phobius"/>
    </source>
</evidence>
<dbReference type="Proteomes" id="UP000305067">
    <property type="component" value="Unassembled WGS sequence"/>
</dbReference>
<feature type="transmembrane region" description="Helical" evidence="12">
    <location>
        <begin position="300"/>
        <end position="323"/>
    </location>
</feature>
<evidence type="ECO:0000256" key="7">
    <source>
        <dbReference type="ARBA" id="ARBA00023053"/>
    </source>
</evidence>
<protein>
    <submittedName>
        <fullName evidence="14">Sodium/hydrogen exchanger family-domain-containing protein</fullName>
    </submittedName>
</protein>
<proteinExistence type="inferred from homology"/>
<name>A0A5C3Q4J7_9AGAR</name>
<keyword evidence="7" id="KW-0915">Sodium</keyword>
<dbReference type="InterPro" id="IPR006153">
    <property type="entry name" value="Cation/H_exchanger_TM"/>
</dbReference>
<dbReference type="STRING" id="1884261.A0A5C3Q4J7"/>
<evidence type="ECO:0000256" key="6">
    <source>
        <dbReference type="ARBA" id="ARBA00022989"/>
    </source>
</evidence>
<evidence type="ECO:0000313" key="14">
    <source>
        <dbReference type="EMBL" id="TFK96994.1"/>
    </source>
</evidence>
<keyword evidence="5 12" id="KW-0812">Transmembrane</keyword>
<feature type="transmembrane region" description="Helical" evidence="12">
    <location>
        <begin position="213"/>
        <end position="235"/>
    </location>
</feature>
<evidence type="ECO:0000256" key="5">
    <source>
        <dbReference type="ARBA" id="ARBA00022692"/>
    </source>
</evidence>
<evidence type="ECO:0000256" key="9">
    <source>
        <dbReference type="ARBA" id="ARBA00023136"/>
    </source>
</evidence>
<evidence type="ECO:0000256" key="2">
    <source>
        <dbReference type="ARBA" id="ARBA00005248"/>
    </source>
</evidence>
<comment type="similarity">
    <text evidence="2">Belongs to the fungal Na(+)/H(+) exchanger family.</text>
</comment>
<feature type="region of interest" description="Disordered" evidence="11">
    <location>
        <begin position="464"/>
        <end position="505"/>
    </location>
</feature>
<dbReference type="GO" id="GO:0036376">
    <property type="term" value="P:sodium ion export across plasma membrane"/>
    <property type="evidence" value="ECO:0007669"/>
    <property type="project" value="InterPro"/>
</dbReference>
<feature type="transmembrane region" description="Helical" evidence="12">
    <location>
        <begin position="422"/>
        <end position="446"/>
    </location>
</feature>
<dbReference type="GO" id="GO:0120029">
    <property type="term" value="P:proton export across plasma membrane"/>
    <property type="evidence" value="ECO:0007669"/>
    <property type="project" value="InterPro"/>
</dbReference>
<dbReference type="Pfam" id="PF00999">
    <property type="entry name" value="Na_H_Exchanger"/>
    <property type="match status" value="1"/>
</dbReference>
<feature type="transmembrane region" description="Helical" evidence="12">
    <location>
        <begin position="247"/>
        <end position="266"/>
    </location>
</feature>
<feature type="transmembrane region" description="Helical" evidence="12">
    <location>
        <begin position="105"/>
        <end position="128"/>
    </location>
</feature>
<feature type="transmembrane region" description="Helical" evidence="12">
    <location>
        <begin position="182"/>
        <end position="201"/>
    </location>
</feature>
<reference evidence="14 15" key="1">
    <citation type="journal article" date="2019" name="Nat. Ecol. Evol.">
        <title>Megaphylogeny resolves global patterns of mushroom evolution.</title>
        <authorList>
            <person name="Varga T."/>
            <person name="Krizsan K."/>
            <person name="Foldi C."/>
            <person name="Dima B."/>
            <person name="Sanchez-Garcia M."/>
            <person name="Sanchez-Ramirez S."/>
            <person name="Szollosi G.J."/>
            <person name="Szarkandi J.G."/>
            <person name="Papp V."/>
            <person name="Albert L."/>
            <person name="Andreopoulos W."/>
            <person name="Angelini C."/>
            <person name="Antonin V."/>
            <person name="Barry K.W."/>
            <person name="Bougher N.L."/>
            <person name="Buchanan P."/>
            <person name="Buyck B."/>
            <person name="Bense V."/>
            <person name="Catcheside P."/>
            <person name="Chovatia M."/>
            <person name="Cooper J."/>
            <person name="Damon W."/>
            <person name="Desjardin D."/>
            <person name="Finy P."/>
            <person name="Geml J."/>
            <person name="Haridas S."/>
            <person name="Hughes K."/>
            <person name="Justo A."/>
            <person name="Karasinski D."/>
            <person name="Kautmanova I."/>
            <person name="Kiss B."/>
            <person name="Kocsube S."/>
            <person name="Kotiranta H."/>
            <person name="LaButti K.M."/>
            <person name="Lechner B.E."/>
            <person name="Liimatainen K."/>
            <person name="Lipzen A."/>
            <person name="Lukacs Z."/>
            <person name="Mihaltcheva S."/>
            <person name="Morgado L.N."/>
            <person name="Niskanen T."/>
            <person name="Noordeloos M.E."/>
            <person name="Ohm R.A."/>
            <person name="Ortiz-Santana B."/>
            <person name="Ovrebo C."/>
            <person name="Racz N."/>
            <person name="Riley R."/>
            <person name="Savchenko A."/>
            <person name="Shiryaev A."/>
            <person name="Soop K."/>
            <person name="Spirin V."/>
            <person name="Szebenyi C."/>
            <person name="Tomsovsky M."/>
            <person name="Tulloss R.E."/>
            <person name="Uehling J."/>
            <person name="Grigoriev I.V."/>
            <person name="Vagvolgyi C."/>
            <person name="Papp T."/>
            <person name="Martin F.M."/>
            <person name="Miettinen O."/>
            <person name="Hibbett D.S."/>
            <person name="Nagy L.G."/>
        </authorList>
    </citation>
    <scope>NUCLEOTIDE SEQUENCE [LARGE SCALE GENOMIC DNA]</scope>
    <source>
        <strain evidence="14 15">CBS 309.79</strain>
    </source>
</reference>
<evidence type="ECO:0000256" key="4">
    <source>
        <dbReference type="ARBA" id="ARBA00022449"/>
    </source>
</evidence>
<keyword evidence="8" id="KW-0406">Ion transport</keyword>
<dbReference type="PANTHER" id="PTHR31382:SF4">
    <property type="entry name" value="NA(+)_H(+) ANTIPORTER"/>
    <property type="match status" value="1"/>
</dbReference>
<dbReference type="GO" id="GO:0015385">
    <property type="term" value="F:sodium:proton antiporter activity"/>
    <property type="evidence" value="ECO:0007669"/>
    <property type="project" value="InterPro"/>
</dbReference>
<evidence type="ECO:0000256" key="8">
    <source>
        <dbReference type="ARBA" id="ARBA00023065"/>
    </source>
</evidence>